<evidence type="ECO:0000256" key="1">
    <source>
        <dbReference type="ARBA" id="ARBA00001946"/>
    </source>
</evidence>
<dbReference type="GO" id="GO:0006260">
    <property type="term" value="P:DNA replication"/>
    <property type="evidence" value="ECO:0007669"/>
    <property type="project" value="UniProtKB-KW"/>
</dbReference>
<keyword evidence="7 17" id="KW-0378">Hydrolase</keyword>
<sequence>MGTGFHGAKAAVFIGTQLLIYQRDRGVVWPGYWDFPGGGREMGETPRACLRREVFEEFGLDVPDAAITWGRAIPSMIKPTETAWFFIVHLLHGIERSVRFGDEGQCWALMDVRDVMNLPNLVPALRARLRLWLQDAGAETI</sequence>
<dbReference type="InterPro" id="IPR020476">
    <property type="entry name" value="Nudix_hydrolase"/>
</dbReference>
<dbReference type="PANTHER" id="PTHR47707:SF1">
    <property type="entry name" value="NUDIX HYDROLASE FAMILY PROTEIN"/>
    <property type="match status" value="1"/>
</dbReference>
<protein>
    <recommendedName>
        <fullName evidence="13">8-oxo-dGTP diphosphatase</fullName>
        <ecNumber evidence="12">3.6.1.55</ecNumber>
    </recommendedName>
    <alternativeName>
        <fullName evidence="16">7,8-dihydro-8-oxoguanine-triphosphatase</fullName>
    </alternativeName>
    <alternativeName>
        <fullName evidence="15">Mutator protein MutT</fullName>
    </alternativeName>
    <alternativeName>
        <fullName evidence="14">dGTP pyrophosphohydrolase</fullName>
    </alternativeName>
</protein>
<keyword evidence="4" id="KW-0235">DNA replication</keyword>
<dbReference type="PANTHER" id="PTHR47707">
    <property type="entry name" value="8-OXO-DGTP DIPHOSPHATASE"/>
    <property type="match status" value="1"/>
</dbReference>
<keyword evidence="9" id="KW-0234">DNA repair</keyword>
<keyword evidence="8" id="KW-0460">Magnesium</keyword>
<dbReference type="Proteomes" id="UP000004688">
    <property type="component" value="Chromosome"/>
</dbReference>
<dbReference type="InterPro" id="IPR020084">
    <property type="entry name" value="NUDIX_hydrolase_CS"/>
</dbReference>
<evidence type="ECO:0000256" key="13">
    <source>
        <dbReference type="ARBA" id="ARBA00040794"/>
    </source>
</evidence>
<evidence type="ECO:0000256" key="12">
    <source>
        <dbReference type="ARBA" id="ARBA00038905"/>
    </source>
</evidence>
<dbReference type="GO" id="GO:0044716">
    <property type="term" value="F:8-oxo-GDP phosphatase activity"/>
    <property type="evidence" value="ECO:0007669"/>
    <property type="project" value="TreeGrafter"/>
</dbReference>
<evidence type="ECO:0000256" key="11">
    <source>
        <dbReference type="ARBA" id="ARBA00036904"/>
    </source>
</evidence>
<keyword evidence="20" id="KW-1185">Reference proteome</keyword>
<dbReference type="Gene3D" id="3.90.79.10">
    <property type="entry name" value="Nucleoside Triphosphate Pyrophosphohydrolase"/>
    <property type="match status" value="1"/>
</dbReference>
<dbReference type="PRINTS" id="PR00502">
    <property type="entry name" value="NUDIXFAMILY"/>
</dbReference>
<dbReference type="GO" id="GO:0035539">
    <property type="term" value="F:8-oxo-7,8-dihydrodeoxyguanosine triphosphate pyrophosphatase activity"/>
    <property type="evidence" value="ECO:0007669"/>
    <property type="project" value="UniProtKB-EC"/>
</dbReference>
<dbReference type="InterPro" id="IPR047127">
    <property type="entry name" value="MutT-like"/>
</dbReference>
<comment type="cofactor">
    <cofactor evidence="1">
        <name>Mg(2+)</name>
        <dbReference type="ChEBI" id="CHEBI:18420"/>
    </cofactor>
</comment>
<evidence type="ECO:0000259" key="18">
    <source>
        <dbReference type="PROSITE" id="PS51462"/>
    </source>
</evidence>
<dbReference type="SUPFAM" id="SSF55811">
    <property type="entry name" value="Nudix"/>
    <property type="match status" value="1"/>
</dbReference>
<evidence type="ECO:0000256" key="8">
    <source>
        <dbReference type="ARBA" id="ARBA00022842"/>
    </source>
</evidence>
<dbReference type="GO" id="GO:0044715">
    <property type="term" value="F:8-oxo-dGDP phosphatase activity"/>
    <property type="evidence" value="ECO:0007669"/>
    <property type="project" value="TreeGrafter"/>
</dbReference>
<evidence type="ECO:0000256" key="9">
    <source>
        <dbReference type="ARBA" id="ARBA00023204"/>
    </source>
</evidence>
<comment type="catalytic activity">
    <reaction evidence="10">
        <text>8-oxo-dGTP + H2O = 8-oxo-dGMP + diphosphate + H(+)</text>
        <dbReference type="Rhea" id="RHEA:31575"/>
        <dbReference type="ChEBI" id="CHEBI:15377"/>
        <dbReference type="ChEBI" id="CHEBI:15378"/>
        <dbReference type="ChEBI" id="CHEBI:33019"/>
        <dbReference type="ChEBI" id="CHEBI:63224"/>
        <dbReference type="ChEBI" id="CHEBI:77896"/>
        <dbReference type="EC" id="3.6.1.55"/>
    </reaction>
</comment>
<dbReference type="GO" id="GO:0006281">
    <property type="term" value="P:DNA repair"/>
    <property type="evidence" value="ECO:0007669"/>
    <property type="project" value="UniProtKB-KW"/>
</dbReference>
<evidence type="ECO:0000256" key="2">
    <source>
        <dbReference type="ARBA" id="ARBA00005582"/>
    </source>
</evidence>
<feature type="domain" description="Nudix hydrolase" evidence="18">
    <location>
        <begin position="3"/>
        <end position="135"/>
    </location>
</feature>
<evidence type="ECO:0000256" key="4">
    <source>
        <dbReference type="ARBA" id="ARBA00022705"/>
    </source>
</evidence>
<evidence type="ECO:0000256" key="6">
    <source>
        <dbReference type="ARBA" id="ARBA00022763"/>
    </source>
</evidence>
<accession>M9RQI7</accession>
<dbReference type="RefSeq" id="WP_015496943.1">
    <property type="nucleotide sequence ID" value="NC_020908.1"/>
</dbReference>
<evidence type="ECO:0000256" key="14">
    <source>
        <dbReference type="ARBA" id="ARBA00041592"/>
    </source>
</evidence>
<comment type="similarity">
    <text evidence="2 17">Belongs to the Nudix hydrolase family.</text>
</comment>
<dbReference type="AlphaFoldDB" id="M9RQI7"/>
<dbReference type="InterPro" id="IPR015797">
    <property type="entry name" value="NUDIX_hydrolase-like_dom_sf"/>
</dbReference>
<comment type="catalytic activity">
    <reaction evidence="11">
        <text>8-oxo-GTP + H2O = 8-oxo-GMP + diphosphate + H(+)</text>
        <dbReference type="Rhea" id="RHEA:67616"/>
        <dbReference type="ChEBI" id="CHEBI:15377"/>
        <dbReference type="ChEBI" id="CHEBI:15378"/>
        <dbReference type="ChEBI" id="CHEBI:33019"/>
        <dbReference type="ChEBI" id="CHEBI:143553"/>
        <dbReference type="ChEBI" id="CHEBI:145694"/>
    </reaction>
</comment>
<evidence type="ECO:0000256" key="5">
    <source>
        <dbReference type="ARBA" id="ARBA00022723"/>
    </source>
</evidence>
<dbReference type="KEGG" id="oar:OA238_c40410"/>
<dbReference type="Pfam" id="PF00293">
    <property type="entry name" value="NUDIX"/>
    <property type="match status" value="1"/>
</dbReference>
<evidence type="ECO:0000256" key="10">
    <source>
        <dbReference type="ARBA" id="ARBA00035861"/>
    </source>
</evidence>
<evidence type="ECO:0000313" key="20">
    <source>
        <dbReference type="Proteomes" id="UP000004688"/>
    </source>
</evidence>
<dbReference type="STRING" id="391616.OA238_c40410"/>
<dbReference type="PROSITE" id="PS51462">
    <property type="entry name" value="NUDIX"/>
    <property type="match status" value="1"/>
</dbReference>
<keyword evidence="6" id="KW-0227">DNA damage</keyword>
<evidence type="ECO:0000256" key="7">
    <source>
        <dbReference type="ARBA" id="ARBA00022801"/>
    </source>
</evidence>
<organism evidence="19 20">
    <name type="scientific">Octadecabacter arcticus 238</name>
    <dbReference type="NCBI Taxonomy" id="391616"/>
    <lineage>
        <taxon>Bacteria</taxon>
        <taxon>Pseudomonadati</taxon>
        <taxon>Pseudomonadota</taxon>
        <taxon>Alphaproteobacteria</taxon>
        <taxon>Rhodobacterales</taxon>
        <taxon>Roseobacteraceae</taxon>
        <taxon>Octadecabacter</taxon>
    </lineage>
</organism>
<evidence type="ECO:0000256" key="15">
    <source>
        <dbReference type="ARBA" id="ARBA00041979"/>
    </source>
</evidence>
<dbReference type="OrthoDB" id="289720at2"/>
<keyword evidence="5" id="KW-0479">Metal-binding</keyword>
<evidence type="ECO:0000256" key="16">
    <source>
        <dbReference type="ARBA" id="ARBA00042798"/>
    </source>
</evidence>
<evidence type="ECO:0000256" key="17">
    <source>
        <dbReference type="RuleBase" id="RU003476"/>
    </source>
</evidence>
<dbReference type="PROSITE" id="PS00893">
    <property type="entry name" value="NUDIX_BOX"/>
    <property type="match status" value="1"/>
</dbReference>
<dbReference type="EMBL" id="CP003742">
    <property type="protein sequence ID" value="AGI73968.1"/>
    <property type="molecule type" value="Genomic_DNA"/>
</dbReference>
<dbReference type="GO" id="GO:0046872">
    <property type="term" value="F:metal ion binding"/>
    <property type="evidence" value="ECO:0007669"/>
    <property type="project" value="UniProtKB-KW"/>
</dbReference>
<dbReference type="InterPro" id="IPR000086">
    <property type="entry name" value="NUDIX_hydrolase_dom"/>
</dbReference>
<proteinExistence type="inferred from homology"/>
<dbReference type="EC" id="3.6.1.55" evidence="12"/>
<evidence type="ECO:0000256" key="3">
    <source>
        <dbReference type="ARBA" id="ARBA00022457"/>
    </source>
</evidence>
<dbReference type="HOGENOM" id="CLU_037162_21_0_5"/>
<dbReference type="eggNOG" id="COG0494">
    <property type="taxonomic scope" value="Bacteria"/>
</dbReference>
<dbReference type="GO" id="GO:0008413">
    <property type="term" value="F:8-oxo-7,8-dihydroguanosine triphosphate pyrophosphatase activity"/>
    <property type="evidence" value="ECO:0007669"/>
    <property type="project" value="TreeGrafter"/>
</dbReference>
<reference evidence="19 20" key="1">
    <citation type="journal article" date="2013" name="PLoS ONE">
        <title>Poles Apart: Arctic and Antarctic Octadecabacter strains Share High Genome Plasticity and a New Type of Xanthorhodopsin.</title>
        <authorList>
            <person name="Vollmers J."/>
            <person name="Voget S."/>
            <person name="Dietrich S."/>
            <person name="Gollnow K."/>
            <person name="Smits M."/>
            <person name="Meyer K."/>
            <person name="Brinkhoff T."/>
            <person name="Simon M."/>
            <person name="Daniel R."/>
        </authorList>
    </citation>
    <scope>NUCLEOTIDE SEQUENCE [LARGE SCALE GENOMIC DNA]</scope>
    <source>
        <strain evidence="19 20">238</strain>
    </source>
</reference>
<keyword evidence="3" id="KW-0515">Mutator protein</keyword>
<evidence type="ECO:0000313" key="19">
    <source>
        <dbReference type="EMBL" id="AGI73968.1"/>
    </source>
</evidence>
<gene>
    <name evidence="19" type="ORF">OA238_c40410</name>
</gene>
<name>M9RQI7_9RHOB</name>